<dbReference type="AlphaFoldDB" id="A0A816B1G2"/>
<evidence type="ECO:0000313" key="1">
    <source>
        <dbReference type="EMBL" id="CAF1605425.1"/>
    </source>
</evidence>
<reference evidence="1" key="1">
    <citation type="submission" date="2021-02" db="EMBL/GenBank/DDBJ databases">
        <authorList>
            <person name="Nowell W R."/>
        </authorList>
    </citation>
    <scope>NUCLEOTIDE SEQUENCE</scope>
</reference>
<name>A0A816B1G2_9BILA</name>
<evidence type="ECO:0000313" key="3">
    <source>
        <dbReference type="Proteomes" id="UP000663829"/>
    </source>
</evidence>
<dbReference type="EMBL" id="CAJNOQ010036747">
    <property type="protein sequence ID" value="CAF1605425.1"/>
    <property type="molecule type" value="Genomic_DNA"/>
</dbReference>
<accession>A0A816B1G2</accession>
<comment type="caution">
    <text evidence="1">The sequence shown here is derived from an EMBL/GenBank/DDBJ whole genome shotgun (WGS) entry which is preliminary data.</text>
</comment>
<dbReference type="EMBL" id="CAJOBC010103312">
    <property type="protein sequence ID" value="CAF4485056.1"/>
    <property type="molecule type" value="Genomic_DNA"/>
</dbReference>
<proteinExistence type="predicted"/>
<keyword evidence="3" id="KW-1185">Reference proteome</keyword>
<feature type="non-terminal residue" evidence="1">
    <location>
        <position position="1"/>
    </location>
</feature>
<dbReference type="Proteomes" id="UP000663829">
    <property type="component" value="Unassembled WGS sequence"/>
</dbReference>
<dbReference type="Proteomes" id="UP000681722">
    <property type="component" value="Unassembled WGS sequence"/>
</dbReference>
<sequence>QQATVISDNVLDNCDKNEIKESKNLLTVNQTMSFSNSTPDLTSNDLNRSQLVPYTPTSPSYSNLLIENCCPQNINNKIITKRKKSKNKHLIPLAMTKINVVN</sequence>
<protein>
    <submittedName>
        <fullName evidence="1">Uncharacterized protein</fullName>
    </submittedName>
</protein>
<organism evidence="1 3">
    <name type="scientific">Didymodactylos carnosus</name>
    <dbReference type="NCBI Taxonomy" id="1234261"/>
    <lineage>
        <taxon>Eukaryota</taxon>
        <taxon>Metazoa</taxon>
        <taxon>Spiralia</taxon>
        <taxon>Gnathifera</taxon>
        <taxon>Rotifera</taxon>
        <taxon>Eurotatoria</taxon>
        <taxon>Bdelloidea</taxon>
        <taxon>Philodinida</taxon>
        <taxon>Philodinidae</taxon>
        <taxon>Didymodactylos</taxon>
    </lineage>
</organism>
<gene>
    <name evidence="1" type="ORF">GPM918_LOCUS42720</name>
    <name evidence="2" type="ORF">SRO942_LOCUS44029</name>
</gene>
<evidence type="ECO:0000313" key="2">
    <source>
        <dbReference type="EMBL" id="CAF4485056.1"/>
    </source>
</evidence>